<dbReference type="EC" id="2.7.13.3" evidence="2"/>
<evidence type="ECO:0000259" key="9">
    <source>
        <dbReference type="PROSITE" id="PS50109"/>
    </source>
</evidence>
<dbReference type="PANTHER" id="PTHR45436">
    <property type="entry name" value="SENSOR HISTIDINE KINASE YKOH"/>
    <property type="match status" value="1"/>
</dbReference>
<dbReference type="InterPro" id="IPR005467">
    <property type="entry name" value="His_kinase_dom"/>
</dbReference>
<dbReference type="InterPro" id="IPR003661">
    <property type="entry name" value="HisK_dim/P_dom"/>
</dbReference>
<dbReference type="AlphaFoldDB" id="A0AAE2V921"/>
<accession>A0AAE2V921</accession>
<keyword evidence="8" id="KW-0472">Membrane</keyword>
<dbReference type="CDD" id="cd00082">
    <property type="entry name" value="HisKA"/>
    <property type="match status" value="1"/>
</dbReference>
<evidence type="ECO:0000256" key="6">
    <source>
        <dbReference type="ARBA" id="ARBA00022777"/>
    </source>
</evidence>
<evidence type="ECO:0000256" key="8">
    <source>
        <dbReference type="SAM" id="Phobius"/>
    </source>
</evidence>
<evidence type="ECO:0000256" key="4">
    <source>
        <dbReference type="ARBA" id="ARBA00022679"/>
    </source>
</evidence>
<keyword evidence="11" id="KW-1185">Reference proteome</keyword>
<dbReference type="Proteomes" id="UP000634206">
    <property type="component" value="Unassembled WGS sequence"/>
</dbReference>
<name>A0AAE2V921_9BACT</name>
<keyword evidence="6" id="KW-0418">Kinase</keyword>
<comment type="caution">
    <text evidence="10">The sequence shown here is derived from an EMBL/GenBank/DDBJ whole genome shotgun (WGS) entry which is preliminary data.</text>
</comment>
<dbReference type="EMBL" id="JAENIG010000003">
    <property type="protein sequence ID" value="MBK1854428.1"/>
    <property type="molecule type" value="Genomic_DNA"/>
</dbReference>
<dbReference type="SUPFAM" id="SSF55874">
    <property type="entry name" value="ATPase domain of HSP90 chaperone/DNA topoisomerase II/histidine kinase"/>
    <property type="match status" value="1"/>
</dbReference>
<dbReference type="InterPro" id="IPR003594">
    <property type="entry name" value="HATPase_dom"/>
</dbReference>
<evidence type="ECO:0000313" key="10">
    <source>
        <dbReference type="EMBL" id="MBK1854428.1"/>
    </source>
</evidence>
<dbReference type="Gene3D" id="3.30.565.10">
    <property type="entry name" value="Histidine kinase-like ATPase, C-terminal domain"/>
    <property type="match status" value="1"/>
</dbReference>
<evidence type="ECO:0000256" key="2">
    <source>
        <dbReference type="ARBA" id="ARBA00012438"/>
    </source>
</evidence>
<keyword evidence="5 8" id="KW-0812">Transmembrane</keyword>
<keyword evidence="7 8" id="KW-1133">Transmembrane helix</keyword>
<gene>
    <name evidence="10" type="ORF">JIN83_05630</name>
</gene>
<dbReference type="GO" id="GO:0005886">
    <property type="term" value="C:plasma membrane"/>
    <property type="evidence" value="ECO:0007669"/>
    <property type="project" value="TreeGrafter"/>
</dbReference>
<sequence length="492" mass="55582">MKKTSIQNKLLFGMVFFMTTVLTVGSTALYFSFRKAYFQQIDLDLGKVATLLATEIELENGQLVHEWLDDVRNDPIRSKKDLIQSWNLSDGSSLRSPALKGEDLPKFSAPSGQSSFRDITLPNGHSGRAIGIEILPKIDPEETEENATEPHGPYTEANAPPHILVIANDVEKIEKQLARLRWILLLTIIAVVIASVLISRNIIRSCLFPINDLSDQVAQHNVNELDKEFLVTPDFPEELKGLVTQYNRLFKNIHRVRVRERDFSAHAAHELRTPLAGIILTLEQALHRNRDTDYYQECLAETLKISQSMHGMTERLLYFSRLQNDTFSMHFEKVALHELLKNVWLQHTNRADSRGLSIDWDLTDKAAVIRADQHLLGILISNLMNNAVAYAEPNSSITIQTTAQSSGLALSISNQSKGLNKENMRRLFEPFYRKDEARDVNEHHSGIGLALCQEITRAMRASITADLDEENNTFTITVCFTALVDSEKHAIS</sequence>
<proteinExistence type="predicted"/>
<dbReference type="PROSITE" id="PS50109">
    <property type="entry name" value="HIS_KIN"/>
    <property type="match status" value="1"/>
</dbReference>
<evidence type="ECO:0000256" key="7">
    <source>
        <dbReference type="ARBA" id="ARBA00022989"/>
    </source>
</evidence>
<comment type="catalytic activity">
    <reaction evidence="1">
        <text>ATP + protein L-histidine = ADP + protein N-phospho-L-histidine.</text>
        <dbReference type="EC" id="2.7.13.3"/>
    </reaction>
</comment>
<feature type="domain" description="Histidine kinase" evidence="9">
    <location>
        <begin position="266"/>
        <end position="482"/>
    </location>
</feature>
<keyword evidence="4" id="KW-0808">Transferase</keyword>
<dbReference type="Pfam" id="PF02518">
    <property type="entry name" value="HATPase_c"/>
    <property type="match status" value="1"/>
</dbReference>
<protein>
    <recommendedName>
        <fullName evidence="2">histidine kinase</fullName>
        <ecNumber evidence="2">2.7.13.3</ecNumber>
    </recommendedName>
</protein>
<feature type="transmembrane region" description="Helical" evidence="8">
    <location>
        <begin position="182"/>
        <end position="203"/>
    </location>
</feature>
<evidence type="ECO:0000256" key="5">
    <source>
        <dbReference type="ARBA" id="ARBA00022692"/>
    </source>
</evidence>
<keyword evidence="3" id="KW-0597">Phosphoprotein</keyword>
<dbReference type="Gene3D" id="1.10.287.130">
    <property type="match status" value="1"/>
</dbReference>
<dbReference type="InterPro" id="IPR036097">
    <property type="entry name" value="HisK_dim/P_sf"/>
</dbReference>
<dbReference type="SUPFAM" id="SSF47384">
    <property type="entry name" value="Homodimeric domain of signal transducing histidine kinase"/>
    <property type="match status" value="1"/>
</dbReference>
<dbReference type="SMART" id="SM00387">
    <property type="entry name" value="HATPase_c"/>
    <property type="match status" value="1"/>
</dbReference>
<feature type="transmembrane region" description="Helical" evidence="8">
    <location>
        <begin position="12"/>
        <end position="33"/>
    </location>
</feature>
<dbReference type="SMART" id="SM00388">
    <property type="entry name" value="HisKA"/>
    <property type="match status" value="1"/>
</dbReference>
<evidence type="ECO:0000256" key="3">
    <source>
        <dbReference type="ARBA" id="ARBA00022553"/>
    </source>
</evidence>
<dbReference type="PANTHER" id="PTHR45436:SF5">
    <property type="entry name" value="SENSOR HISTIDINE KINASE TRCS"/>
    <property type="match status" value="1"/>
</dbReference>
<evidence type="ECO:0000256" key="1">
    <source>
        <dbReference type="ARBA" id="ARBA00000085"/>
    </source>
</evidence>
<dbReference type="GO" id="GO:0000155">
    <property type="term" value="F:phosphorelay sensor kinase activity"/>
    <property type="evidence" value="ECO:0007669"/>
    <property type="project" value="InterPro"/>
</dbReference>
<dbReference type="InterPro" id="IPR050428">
    <property type="entry name" value="TCS_sensor_his_kinase"/>
</dbReference>
<dbReference type="InterPro" id="IPR036890">
    <property type="entry name" value="HATPase_C_sf"/>
</dbReference>
<dbReference type="Pfam" id="PF00512">
    <property type="entry name" value="HisKA"/>
    <property type="match status" value="1"/>
</dbReference>
<evidence type="ECO:0000313" key="11">
    <source>
        <dbReference type="Proteomes" id="UP000634206"/>
    </source>
</evidence>
<reference evidence="10" key="1">
    <citation type="submission" date="2021-01" db="EMBL/GenBank/DDBJ databases">
        <title>Modified the classification status of verrucomicrobia.</title>
        <authorList>
            <person name="Feng X."/>
        </authorList>
    </citation>
    <scope>NUCLEOTIDE SEQUENCE</scope>
    <source>
        <strain evidence="10">5K15</strain>
    </source>
</reference>
<organism evidence="10 11">
    <name type="scientific">Oceaniferula flava</name>
    <dbReference type="NCBI Taxonomy" id="2800421"/>
    <lineage>
        <taxon>Bacteria</taxon>
        <taxon>Pseudomonadati</taxon>
        <taxon>Verrucomicrobiota</taxon>
        <taxon>Verrucomicrobiia</taxon>
        <taxon>Verrucomicrobiales</taxon>
        <taxon>Verrucomicrobiaceae</taxon>
        <taxon>Oceaniferula</taxon>
    </lineage>
</organism>
<dbReference type="RefSeq" id="WP_309489035.1">
    <property type="nucleotide sequence ID" value="NZ_JAENIG010000003.1"/>
</dbReference>